<dbReference type="Proteomes" id="UP000317778">
    <property type="component" value="Unassembled WGS sequence"/>
</dbReference>
<sequence length="472" mass="51726">MKRFWCVIILTVLAALFQTASAGWTRTYGGDGHDYGHCAQPTPDGGYIITVSTPSFNLLKTDSLGHTLWTKLYPNGHARCVQTTSDGCYIFTGSMTSSVGYVMWLLKTNADGDSLWSRVYDSDWRLHSGAWVEETDDGGYITVGNTIRSMNGIWLRKTNQVGEELWNQMYGDSYEEFEGVKEASCVKQTSDGGYIVTACIPPSFSPPPRVRGAIWLLKTDSQGDSVWAKTYGGESEEDTVDIAAPGSVIQTPDGGYVVGGTRQLNNSSAVWLLKTDAQGDTLWTRTYGDGAEVCEWLDVTSEGGYILAGWTTSFGAGGADFWLIKTDENGDTIWTRTYGGTRFERCHHVRQTPDGGYILIGETDSYGAGLNDAWLIKTDSLGYIDVKEESHTQVNGNWAVITSIGPQIVLRYENRSDGFHASIFDATGRKVDELHAAGASGMITWGQGYSPGVYFVRDMGESRVTKKAVLVR</sequence>
<name>A0A532VAZ0_UNCT6</name>
<dbReference type="SUPFAM" id="SSF50998">
    <property type="entry name" value="Quinoprotein alcohol dehydrogenase-like"/>
    <property type="match status" value="1"/>
</dbReference>
<evidence type="ECO:0000313" key="2">
    <source>
        <dbReference type="EMBL" id="TKJ44338.1"/>
    </source>
</evidence>
<protein>
    <recommendedName>
        <fullName evidence="4">Secretion system C-terminal sorting domain-containing protein</fullName>
    </recommendedName>
</protein>
<feature type="signal peptide" evidence="1">
    <location>
        <begin position="1"/>
        <end position="22"/>
    </location>
</feature>
<reference evidence="2 3" key="1">
    <citation type="submission" date="2017-06" db="EMBL/GenBank/DDBJ databases">
        <title>Novel microbial phyla capable of carbon fixation and sulfur reduction in deep-sea sediments.</title>
        <authorList>
            <person name="Huang J."/>
            <person name="Baker B."/>
            <person name="Wang Y."/>
        </authorList>
    </citation>
    <scope>NUCLEOTIDE SEQUENCE [LARGE SCALE GENOMIC DNA]</scope>
    <source>
        <strain evidence="2">B3_TA06</strain>
    </source>
</reference>
<keyword evidence="1" id="KW-0732">Signal</keyword>
<accession>A0A532VAZ0</accession>
<dbReference type="PANTHER" id="PTHR42754:SF1">
    <property type="entry name" value="LIPOPROTEIN"/>
    <property type="match status" value="1"/>
</dbReference>
<evidence type="ECO:0000256" key="1">
    <source>
        <dbReference type="SAM" id="SignalP"/>
    </source>
</evidence>
<dbReference type="PANTHER" id="PTHR42754">
    <property type="entry name" value="ENDOGLUCANASE"/>
    <property type="match status" value="1"/>
</dbReference>
<organism evidence="2 3">
    <name type="scientific">candidate division TA06 bacterium B3_TA06</name>
    <dbReference type="NCBI Taxonomy" id="2012487"/>
    <lineage>
        <taxon>Bacteria</taxon>
        <taxon>Bacteria division TA06</taxon>
    </lineage>
</organism>
<gene>
    <name evidence="2" type="ORF">CEE36_00945</name>
</gene>
<dbReference type="AlphaFoldDB" id="A0A532VAZ0"/>
<comment type="caution">
    <text evidence="2">The sequence shown here is derived from an EMBL/GenBank/DDBJ whole genome shotgun (WGS) entry which is preliminary data.</text>
</comment>
<feature type="chain" id="PRO_5021995563" description="Secretion system C-terminal sorting domain-containing protein" evidence="1">
    <location>
        <begin position="23"/>
        <end position="472"/>
    </location>
</feature>
<proteinExistence type="predicted"/>
<dbReference type="EMBL" id="NJBO01000001">
    <property type="protein sequence ID" value="TKJ44338.1"/>
    <property type="molecule type" value="Genomic_DNA"/>
</dbReference>
<dbReference type="InterPro" id="IPR011047">
    <property type="entry name" value="Quinoprotein_ADH-like_sf"/>
</dbReference>
<evidence type="ECO:0008006" key="4">
    <source>
        <dbReference type="Google" id="ProtNLM"/>
    </source>
</evidence>
<evidence type="ECO:0000313" key="3">
    <source>
        <dbReference type="Proteomes" id="UP000317778"/>
    </source>
</evidence>